<dbReference type="Gene3D" id="3.80.10.10">
    <property type="entry name" value="Ribonuclease Inhibitor"/>
    <property type="match status" value="2"/>
</dbReference>
<dbReference type="EMBL" id="JARKHS020001326">
    <property type="protein sequence ID" value="KAK8787877.1"/>
    <property type="molecule type" value="Genomic_DNA"/>
</dbReference>
<reference evidence="1 2" key="1">
    <citation type="journal article" date="2023" name="Arcadia Sci">
        <title>De novo assembly of a long-read Amblyomma americanum tick genome.</title>
        <authorList>
            <person name="Chou S."/>
            <person name="Poskanzer K.E."/>
            <person name="Rollins M."/>
            <person name="Thuy-Boun P.S."/>
        </authorList>
    </citation>
    <scope>NUCLEOTIDE SEQUENCE [LARGE SCALE GENOMIC DNA]</scope>
    <source>
        <strain evidence="1">F_SG_1</strain>
        <tissue evidence="1">Salivary glands</tissue>
    </source>
</reference>
<protein>
    <submittedName>
        <fullName evidence="1">Uncharacterized protein</fullName>
    </submittedName>
</protein>
<dbReference type="AlphaFoldDB" id="A0AAQ4FKV8"/>
<dbReference type="PANTHER" id="PTHR47679">
    <property type="entry name" value="PROTEIN TORNADO 1"/>
    <property type="match status" value="1"/>
</dbReference>
<evidence type="ECO:0000313" key="1">
    <source>
        <dbReference type="EMBL" id="KAK8787877.1"/>
    </source>
</evidence>
<sequence length="656" mass="72973">MALYGDEYVPPCTHGAGEVCAFFRDLHAVNRVLLQVELELRETAPAQLTLLPASIPRPARVLMTPAVWRLLDVVLQRHRCIVSVDINGDGIDVEPMRPLIDMLVRKAPSLVMLRLRTVLNKDEEVQALAASLLAAHRLQDLSLEGIGCMGAISVGLLASFIQNTTTLTKLSLAATHIEPRYAPDLLGALSLNTTIRTLTLSTCSCYRGYVCQYGPLLHCLVDGCSALRTLTLDRCCLECTPGLRLLMKALVVNTRVSTLSLCGFAGSEAFVEFIPQLLAQNRTLRSLTVLPSATEDENKCRCVEIQRCEHRCMECADSDFGGVASIAAGLPYNFWLQELTVDLSWCSREQCRRFFEAFRTNCTLHKVVVQGIHKEDFRHVCRRIRESGIAGRVSLHCFLPLEEHVEDLTACRKVLQIYLDATRPGRDELLRRTLTVLPFRKHVSMLVLQMTAQQVASEFARLVSYLEREARLKHLNLFVGGPVLDVDVRRRLLVALLRNRSLQVLELKGDLVTCATEALIVANELCTNNTLCEFSLLHGADATAEDTFMDALLRHLIPGLMHNHTLCSLLLTMQTYSVPYHAVLGVVCRNRATTMCAANFVLGTDRSERSADALSRVQHSPALLRQVMQIASLDEIEAQFAIQRALCDHQNDAAPS</sequence>
<dbReference type="SUPFAM" id="SSF52047">
    <property type="entry name" value="RNI-like"/>
    <property type="match status" value="1"/>
</dbReference>
<dbReference type="PANTHER" id="PTHR47679:SF1">
    <property type="entry name" value="PROTEIN TORNADO 1"/>
    <property type="match status" value="1"/>
</dbReference>
<proteinExistence type="predicted"/>
<evidence type="ECO:0000313" key="2">
    <source>
        <dbReference type="Proteomes" id="UP001321473"/>
    </source>
</evidence>
<name>A0AAQ4FKV8_AMBAM</name>
<accession>A0AAQ4FKV8</accession>
<dbReference type="Proteomes" id="UP001321473">
    <property type="component" value="Unassembled WGS sequence"/>
</dbReference>
<organism evidence="1 2">
    <name type="scientific">Amblyomma americanum</name>
    <name type="common">Lone star tick</name>
    <dbReference type="NCBI Taxonomy" id="6943"/>
    <lineage>
        <taxon>Eukaryota</taxon>
        <taxon>Metazoa</taxon>
        <taxon>Ecdysozoa</taxon>
        <taxon>Arthropoda</taxon>
        <taxon>Chelicerata</taxon>
        <taxon>Arachnida</taxon>
        <taxon>Acari</taxon>
        <taxon>Parasitiformes</taxon>
        <taxon>Ixodida</taxon>
        <taxon>Ixodoidea</taxon>
        <taxon>Ixodidae</taxon>
        <taxon>Amblyomminae</taxon>
        <taxon>Amblyomma</taxon>
    </lineage>
</organism>
<dbReference type="InterPro" id="IPR032675">
    <property type="entry name" value="LRR_dom_sf"/>
</dbReference>
<comment type="caution">
    <text evidence="1">The sequence shown here is derived from an EMBL/GenBank/DDBJ whole genome shotgun (WGS) entry which is preliminary data.</text>
</comment>
<gene>
    <name evidence="1" type="ORF">V5799_022347</name>
</gene>
<keyword evidence="2" id="KW-1185">Reference proteome</keyword>